<dbReference type="GO" id="GO:0008270">
    <property type="term" value="F:zinc ion binding"/>
    <property type="evidence" value="ECO:0007669"/>
    <property type="project" value="UniProtKB-KW"/>
</dbReference>
<dbReference type="Pfam" id="PF00169">
    <property type="entry name" value="PH"/>
    <property type="match status" value="1"/>
</dbReference>
<feature type="compositionally biased region" description="Acidic residues" evidence="5">
    <location>
        <begin position="205"/>
        <end position="214"/>
    </location>
</feature>
<dbReference type="PANTHER" id="PTHR46280:SF3">
    <property type="entry name" value="PLECKSTRIN HOMOLOGY DOMAIN-CONTAINING FAMILY F MEMBER 1 HOMOLOG"/>
    <property type="match status" value="1"/>
</dbReference>
<dbReference type="InterPro" id="IPR011011">
    <property type="entry name" value="Znf_FYVE_PHD"/>
</dbReference>
<dbReference type="InterPro" id="IPR000306">
    <property type="entry name" value="Znf_FYVE"/>
</dbReference>
<dbReference type="PROSITE" id="PS50178">
    <property type="entry name" value="ZF_FYVE"/>
    <property type="match status" value="1"/>
</dbReference>
<dbReference type="GO" id="GO:0008333">
    <property type="term" value="P:endosome to lysosome transport"/>
    <property type="evidence" value="ECO:0007669"/>
    <property type="project" value="TreeGrafter"/>
</dbReference>
<dbReference type="OrthoDB" id="70570at2759"/>
<dbReference type="EMBL" id="CAJFCJ010000013">
    <property type="protein sequence ID" value="CAD5120926.1"/>
    <property type="molecule type" value="Genomic_DNA"/>
</dbReference>
<evidence type="ECO:0000313" key="9">
    <source>
        <dbReference type="Proteomes" id="UP000549394"/>
    </source>
</evidence>
<dbReference type="SUPFAM" id="SSF50729">
    <property type="entry name" value="PH domain-like"/>
    <property type="match status" value="1"/>
</dbReference>
<keyword evidence="3" id="KW-0862">Zinc</keyword>
<dbReference type="InterPro" id="IPR051765">
    <property type="entry name" value="PH_domain-containing_F"/>
</dbReference>
<feature type="domain" description="FYVE-type" evidence="7">
    <location>
        <begin position="124"/>
        <end position="184"/>
    </location>
</feature>
<gene>
    <name evidence="8" type="ORF">DGYR_LOCUS8935</name>
</gene>
<keyword evidence="2 4" id="KW-0863">Zinc-finger</keyword>
<keyword evidence="9" id="KW-1185">Reference proteome</keyword>
<evidence type="ECO:0000256" key="4">
    <source>
        <dbReference type="PROSITE-ProRule" id="PRU00091"/>
    </source>
</evidence>
<sequence length="230" mass="26502">MDIRVDAQANKSRIELVDAAFQSGEKLYKENRILIGEGVLTKYNQKKIIPLRTVKVVPIADSFELQNAWQIKSAQKSFTVFAATATEKSEWMSHISQCVKDLLSKEPNHHDDDSLEESPVWVPDNKTTECFGCQVNFTTFNRRHHCRKCGKIFCGTCSKYKELIVSQDRKKPLRVCFNCFSKRNQSSNSLERNSTNSTPLTRDSDDTDDSDQDVEDRKSETYDHQTQFFQ</sequence>
<reference evidence="8 9" key="1">
    <citation type="submission" date="2020-08" db="EMBL/GenBank/DDBJ databases">
        <authorList>
            <person name="Hejnol A."/>
        </authorList>
    </citation>
    <scope>NUCLEOTIDE SEQUENCE [LARGE SCALE GENOMIC DNA]</scope>
</reference>
<dbReference type="InterPro" id="IPR001849">
    <property type="entry name" value="PH_domain"/>
</dbReference>
<dbReference type="SUPFAM" id="SSF57903">
    <property type="entry name" value="FYVE/PHD zinc finger"/>
    <property type="match status" value="1"/>
</dbReference>
<evidence type="ECO:0000256" key="2">
    <source>
        <dbReference type="ARBA" id="ARBA00022771"/>
    </source>
</evidence>
<dbReference type="GO" id="GO:0035091">
    <property type="term" value="F:phosphatidylinositol binding"/>
    <property type="evidence" value="ECO:0007669"/>
    <property type="project" value="TreeGrafter"/>
</dbReference>
<feature type="region of interest" description="Disordered" evidence="5">
    <location>
        <begin position="185"/>
        <end position="230"/>
    </location>
</feature>
<feature type="compositionally biased region" description="Polar residues" evidence="5">
    <location>
        <begin position="185"/>
        <end position="196"/>
    </location>
</feature>
<keyword evidence="1" id="KW-0479">Metal-binding</keyword>
<organism evidence="8 9">
    <name type="scientific">Dimorphilus gyrociliatus</name>
    <dbReference type="NCBI Taxonomy" id="2664684"/>
    <lineage>
        <taxon>Eukaryota</taxon>
        <taxon>Metazoa</taxon>
        <taxon>Spiralia</taxon>
        <taxon>Lophotrochozoa</taxon>
        <taxon>Annelida</taxon>
        <taxon>Polychaeta</taxon>
        <taxon>Polychaeta incertae sedis</taxon>
        <taxon>Dinophilidae</taxon>
        <taxon>Dimorphilus</taxon>
    </lineage>
</organism>
<dbReference type="Gene3D" id="2.30.29.30">
    <property type="entry name" value="Pleckstrin-homology domain (PH domain)/Phosphotyrosine-binding domain (PTB)"/>
    <property type="match status" value="1"/>
</dbReference>
<evidence type="ECO:0000256" key="3">
    <source>
        <dbReference type="ARBA" id="ARBA00022833"/>
    </source>
</evidence>
<name>A0A7I8VYR7_9ANNE</name>
<dbReference type="AlphaFoldDB" id="A0A7I8VYR7"/>
<dbReference type="InterPro" id="IPR017455">
    <property type="entry name" value="Znf_FYVE-rel"/>
</dbReference>
<proteinExistence type="predicted"/>
<evidence type="ECO:0000259" key="6">
    <source>
        <dbReference type="PROSITE" id="PS50003"/>
    </source>
</evidence>
<dbReference type="GO" id="GO:0007032">
    <property type="term" value="P:endosome organization"/>
    <property type="evidence" value="ECO:0007669"/>
    <property type="project" value="TreeGrafter"/>
</dbReference>
<dbReference type="InterPro" id="IPR013083">
    <property type="entry name" value="Znf_RING/FYVE/PHD"/>
</dbReference>
<dbReference type="Proteomes" id="UP000549394">
    <property type="component" value="Unassembled WGS sequence"/>
</dbReference>
<dbReference type="Gene3D" id="3.30.40.10">
    <property type="entry name" value="Zinc/RING finger domain, C3HC4 (zinc finger)"/>
    <property type="match status" value="1"/>
</dbReference>
<dbReference type="SMART" id="SM00064">
    <property type="entry name" value="FYVE"/>
    <property type="match status" value="1"/>
</dbReference>
<dbReference type="InterPro" id="IPR011993">
    <property type="entry name" value="PH-like_dom_sf"/>
</dbReference>
<dbReference type="GO" id="GO:0005769">
    <property type="term" value="C:early endosome"/>
    <property type="evidence" value="ECO:0007669"/>
    <property type="project" value="TreeGrafter"/>
</dbReference>
<comment type="caution">
    <text evidence="8">The sequence shown here is derived from an EMBL/GenBank/DDBJ whole genome shotgun (WGS) entry which is preliminary data.</text>
</comment>
<feature type="domain" description="PH" evidence="6">
    <location>
        <begin position="1"/>
        <end position="100"/>
    </location>
</feature>
<dbReference type="Pfam" id="PF01363">
    <property type="entry name" value="FYVE"/>
    <property type="match status" value="1"/>
</dbReference>
<evidence type="ECO:0000256" key="1">
    <source>
        <dbReference type="ARBA" id="ARBA00022723"/>
    </source>
</evidence>
<evidence type="ECO:0000313" key="8">
    <source>
        <dbReference type="EMBL" id="CAD5120926.1"/>
    </source>
</evidence>
<accession>A0A7I8VYR7</accession>
<dbReference type="PROSITE" id="PS50003">
    <property type="entry name" value="PH_DOMAIN"/>
    <property type="match status" value="1"/>
</dbReference>
<evidence type="ECO:0000256" key="5">
    <source>
        <dbReference type="SAM" id="MobiDB-lite"/>
    </source>
</evidence>
<protein>
    <submittedName>
        <fullName evidence="8">DgyrCDS9481</fullName>
    </submittedName>
</protein>
<evidence type="ECO:0000259" key="7">
    <source>
        <dbReference type="PROSITE" id="PS50178"/>
    </source>
</evidence>
<dbReference type="PANTHER" id="PTHR46280">
    <property type="entry name" value="PLECKSTRIN HOMOLOGY DOMAIN-CONTAINING FAMILY F MEMBER 2-RELATED"/>
    <property type="match status" value="1"/>
</dbReference>